<feature type="compositionally biased region" description="Basic and acidic residues" evidence="1">
    <location>
        <begin position="183"/>
        <end position="196"/>
    </location>
</feature>
<evidence type="ECO:0000256" key="1">
    <source>
        <dbReference type="SAM" id="MobiDB-lite"/>
    </source>
</evidence>
<evidence type="ECO:0008006" key="4">
    <source>
        <dbReference type="Google" id="ProtNLM"/>
    </source>
</evidence>
<feature type="region of interest" description="Disordered" evidence="1">
    <location>
        <begin position="157"/>
        <end position="199"/>
    </location>
</feature>
<proteinExistence type="predicted"/>
<comment type="caution">
    <text evidence="2">The sequence shown here is derived from an EMBL/GenBank/DDBJ whole genome shotgun (WGS) entry which is preliminary data.</text>
</comment>
<dbReference type="Proteomes" id="UP000253529">
    <property type="component" value="Unassembled WGS sequence"/>
</dbReference>
<gene>
    <name evidence="2" type="ORF">DFR50_109176</name>
</gene>
<dbReference type="InterPro" id="IPR035235">
    <property type="entry name" value="DUF5343"/>
</dbReference>
<organism evidence="2 3">
    <name type="scientific">Roseiarcus fermentans</name>
    <dbReference type="NCBI Taxonomy" id="1473586"/>
    <lineage>
        <taxon>Bacteria</taxon>
        <taxon>Pseudomonadati</taxon>
        <taxon>Pseudomonadota</taxon>
        <taxon>Alphaproteobacteria</taxon>
        <taxon>Hyphomicrobiales</taxon>
        <taxon>Roseiarcaceae</taxon>
        <taxon>Roseiarcus</taxon>
    </lineage>
</organism>
<sequence>MSRGSSERASLVRTPPYTSYRTFRTFIDDLREQGLPSRVDRSVLTRFSGVVGTQLVHALRFLGLVDGAGRPTQALADLVRAEDEGRWAEALGDLLRKEYAPVFAIDLETATPSHFNEAFRRAFPAADAVVQKCVTFFLYAAGEAGVKVSGRVLKGRKPRSLAPRRKRFAPKVPPPLAATPAEPRPEPPRADDRKPSEFLLTHLEPKEMDAEQLTAVWTLLKYFRARGL</sequence>
<evidence type="ECO:0000313" key="2">
    <source>
        <dbReference type="EMBL" id="RBP14422.1"/>
    </source>
</evidence>
<dbReference type="AlphaFoldDB" id="A0A366FIE1"/>
<dbReference type="RefSeq" id="WP_113889096.1">
    <property type="nucleotide sequence ID" value="NZ_QNRK01000009.1"/>
</dbReference>
<name>A0A366FIE1_9HYPH</name>
<evidence type="ECO:0000313" key="3">
    <source>
        <dbReference type="Proteomes" id="UP000253529"/>
    </source>
</evidence>
<accession>A0A366FIE1</accession>
<feature type="compositionally biased region" description="Basic residues" evidence="1">
    <location>
        <begin position="157"/>
        <end position="169"/>
    </location>
</feature>
<reference evidence="2 3" key="1">
    <citation type="submission" date="2018-06" db="EMBL/GenBank/DDBJ databases">
        <title>Genomic Encyclopedia of Type Strains, Phase IV (KMG-IV): sequencing the most valuable type-strain genomes for metagenomic binning, comparative biology and taxonomic classification.</title>
        <authorList>
            <person name="Goeker M."/>
        </authorList>
    </citation>
    <scope>NUCLEOTIDE SEQUENCE [LARGE SCALE GENOMIC DNA]</scope>
    <source>
        <strain evidence="2 3">DSM 24875</strain>
    </source>
</reference>
<dbReference type="Pfam" id="PF17278">
    <property type="entry name" value="DUF5343"/>
    <property type="match status" value="1"/>
</dbReference>
<dbReference type="EMBL" id="QNRK01000009">
    <property type="protein sequence ID" value="RBP14422.1"/>
    <property type="molecule type" value="Genomic_DNA"/>
</dbReference>
<keyword evidence="3" id="KW-1185">Reference proteome</keyword>
<protein>
    <recommendedName>
        <fullName evidence="4">DUF5343 domain-containing protein</fullName>
    </recommendedName>
</protein>
<dbReference type="OrthoDB" id="8236002at2"/>